<sequence length="53" mass="6133">MLRDYWRENEILTVVLELCEEVAKQAREIGKVGRTVSFSVRVIHVSLGNLMDE</sequence>
<dbReference type="PATRIC" id="fig|81408.3.peg.2805"/>
<evidence type="ECO:0000259" key="1">
    <source>
        <dbReference type="Pfam" id="PF11799"/>
    </source>
</evidence>
<dbReference type="EMBL" id="LQYS01000028">
    <property type="protein sequence ID" value="KYD16830.1"/>
    <property type="molecule type" value="Genomic_DNA"/>
</dbReference>
<organism evidence="2 3">
    <name type="scientific">Saccharococcus caldoxylosilyticus</name>
    <dbReference type="NCBI Taxonomy" id="81408"/>
    <lineage>
        <taxon>Bacteria</taxon>
        <taxon>Bacillati</taxon>
        <taxon>Bacillota</taxon>
        <taxon>Bacilli</taxon>
        <taxon>Bacillales</taxon>
        <taxon>Anoxybacillaceae</taxon>
        <taxon>Saccharococcus</taxon>
    </lineage>
</organism>
<evidence type="ECO:0000313" key="2">
    <source>
        <dbReference type="EMBL" id="KYD16830.1"/>
    </source>
</evidence>
<reference evidence="2 3" key="1">
    <citation type="submission" date="2016-01" db="EMBL/GenBank/DDBJ databases">
        <title>Draft Genome Sequences of Seven Thermophilic Sporeformers Isolated from Foods.</title>
        <authorList>
            <person name="Berendsen E.M."/>
            <person name="Wells-Bennik M.H."/>
            <person name="Krawcyk A.O."/>
            <person name="De Jong A."/>
            <person name="Holsappel S."/>
            <person name="Eijlander R.T."/>
            <person name="Kuipers O.P."/>
        </authorList>
    </citation>
    <scope>NUCLEOTIDE SEQUENCE [LARGE SCALE GENOMIC DNA]</scope>
    <source>
        <strain evidence="2 3">B4119</strain>
    </source>
</reference>
<dbReference type="Pfam" id="PF11799">
    <property type="entry name" value="IMS_C"/>
    <property type="match status" value="1"/>
</dbReference>
<dbReference type="RefSeq" id="WP_235605540.1">
    <property type="nucleotide sequence ID" value="NZ_LQYS01000028.1"/>
</dbReference>
<dbReference type="STRING" id="81408.B4119_0536"/>
<dbReference type="InterPro" id="IPR036775">
    <property type="entry name" value="DNA_pol_Y-fam_lit_finger_sf"/>
</dbReference>
<evidence type="ECO:0000313" key="3">
    <source>
        <dbReference type="Proteomes" id="UP000075455"/>
    </source>
</evidence>
<feature type="domain" description="DNA polymerase Y-family little finger" evidence="1">
    <location>
        <begin position="3"/>
        <end position="41"/>
    </location>
</feature>
<dbReference type="Proteomes" id="UP000075455">
    <property type="component" value="Unassembled WGS sequence"/>
</dbReference>
<comment type="caution">
    <text evidence="2">The sequence shown here is derived from an EMBL/GenBank/DDBJ whole genome shotgun (WGS) entry which is preliminary data.</text>
</comment>
<dbReference type="SUPFAM" id="SSF100879">
    <property type="entry name" value="Lesion bypass DNA polymerase (Y-family), little finger domain"/>
    <property type="match status" value="1"/>
</dbReference>
<accession>A0A150LWY1</accession>
<proteinExistence type="predicted"/>
<dbReference type="GO" id="GO:0003684">
    <property type="term" value="F:damaged DNA binding"/>
    <property type="evidence" value="ECO:0007669"/>
    <property type="project" value="InterPro"/>
</dbReference>
<name>A0A150LWY1_9BACL</name>
<protein>
    <recommendedName>
        <fullName evidence="1">DNA polymerase Y-family little finger domain-containing protein</fullName>
    </recommendedName>
</protein>
<dbReference type="AlphaFoldDB" id="A0A150LWY1"/>
<dbReference type="GO" id="GO:0006281">
    <property type="term" value="P:DNA repair"/>
    <property type="evidence" value="ECO:0007669"/>
    <property type="project" value="InterPro"/>
</dbReference>
<dbReference type="InterPro" id="IPR017961">
    <property type="entry name" value="DNA_pol_Y-fam_little_finger"/>
</dbReference>
<gene>
    <name evidence="2" type="ORF">B4119_0536</name>
</gene>